<dbReference type="RefSeq" id="WP_260307491.1">
    <property type="nucleotide sequence ID" value="NZ_CP104143.1"/>
</dbReference>
<dbReference type="EMBL" id="CP104143">
    <property type="protein sequence ID" value="UWU14399.1"/>
    <property type="molecule type" value="Genomic_DNA"/>
</dbReference>
<keyword evidence="2" id="KW-1185">Reference proteome</keyword>
<reference evidence="1" key="1">
    <citation type="submission" date="2022-09" db="EMBL/GenBank/DDBJ databases">
        <title>Australian commercial rhizobial inoculants.</title>
        <authorList>
            <person name="Kohlmeier M.G."/>
            <person name="O'Hara G.W."/>
            <person name="Colombi E."/>
            <person name="Ramsay J.P."/>
            <person name="Terpolilli J."/>
        </authorList>
    </citation>
    <scope>NUCLEOTIDE SEQUENCE</scope>
    <source>
        <strain evidence="1">WSM1592</strain>
    </source>
</reference>
<evidence type="ECO:0008006" key="3">
    <source>
        <dbReference type="Google" id="ProtNLM"/>
    </source>
</evidence>
<name>A0ABY5XII6_RHISU</name>
<evidence type="ECO:0000313" key="1">
    <source>
        <dbReference type="EMBL" id="UWU14399.1"/>
    </source>
</evidence>
<gene>
    <name evidence="1" type="ORF">N2599_20200</name>
</gene>
<proteinExistence type="predicted"/>
<accession>A0ABY5XII6</accession>
<organism evidence="1 2">
    <name type="scientific">Rhizobium sullae</name>
    <name type="common">Rhizobium hedysari</name>
    <dbReference type="NCBI Taxonomy" id="50338"/>
    <lineage>
        <taxon>Bacteria</taxon>
        <taxon>Pseudomonadati</taxon>
        <taxon>Pseudomonadota</taxon>
        <taxon>Alphaproteobacteria</taxon>
        <taxon>Hyphomicrobiales</taxon>
        <taxon>Rhizobiaceae</taxon>
        <taxon>Rhizobium/Agrobacterium group</taxon>
        <taxon>Rhizobium</taxon>
    </lineage>
</organism>
<sequence length="47" mass="5055">MRDALAGVFADAAPDSWGRRLLERGYGNGLSEFEKSAAPSASARRRS</sequence>
<protein>
    <recommendedName>
        <fullName evidence="3">HipA N-terminal subdomain 1 domain-containing protein</fullName>
    </recommendedName>
</protein>
<dbReference type="Proteomes" id="UP001060123">
    <property type="component" value="Chromosome"/>
</dbReference>
<evidence type="ECO:0000313" key="2">
    <source>
        <dbReference type="Proteomes" id="UP001060123"/>
    </source>
</evidence>